<sequence length="108" mass="12135">MLNCDCSTCKPPSKFFRSHELEYQNDVTVQVASTSIKVAETSSMLMNLDYESAQQSEATAEEKKLIESVKSQMTGKPEMETANIGHCGHYDPVLFSLISYVILFHVCY</sequence>
<reference evidence="1" key="2">
    <citation type="submission" date="2012-12" db="EMBL/GenBank/DDBJ databases">
        <authorList>
            <person name="Gao Y.W."/>
            <person name="Fan S.T."/>
            <person name="Sun H.T."/>
            <person name="Wang Z."/>
            <person name="Gao X.L."/>
            <person name="Li Y.G."/>
            <person name="Wang T.C."/>
            <person name="Zhang K."/>
            <person name="Xu W.W."/>
            <person name="Yu Z.J."/>
            <person name="Xia X.Z."/>
        </authorList>
    </citation>
    <scope>NUCLEOTIDE SEQUENCE</scope>
    <source>
        <strain evidence="1">FR3</strain>
    </source>
</reference>
<evidence type="ECO:0000313" key="1">
    <source>
        <dbReference type="EMBL" id="CDQ04552.1"/>
    </source>
</evidence>
<gene>
    <name evidence="1 2" type="ORF">Bm8626</name>
    <name evidence="1" type="ORF">BM_Bm8626</name>
</gene>
<dbReference type="OMA" id="IGHCGHY"/>
<proteinExistence type="predicted"/>
<organism evidence="1">
    <name type="scientific">Brugia malayi</name>
    <name type="common">Filarial nematode worm</name>
    <dbReference type="NCBI Taxonomy" id="6279"/>
    <lineage>
        <taxon>Eukaryota</taxon>
        <taxon>Metazoa</taxon>
        <taxon>Ecdysozoa</taxon>
        <taxon>Nematoda</taxon>
        <taxon>Chromadorea</taxon>
        <taxon>Rhabditida</taxon>
        <taxon>Spirurina</taxon>
        <taxon>Spiruromorpha</taxon>
        <taxon>Filarioidea</taxon>
        <taxon>Onchocercidae</taxon>
        <taxon>Brugia</taxon>
    </lineage>
</organism>
<accession>A0A0J9Y8L2</accession>
<dbReference type="EMBL" id="LN856475">
    <property type="protein sequence ID" value="CDQ04552.1"/>
    <property type="molecule type" value="Genomic_DNA"/>
</dbReference>
<protein>
    <submittedName>
        <fullName evidence="1">Bm8626</fullName>
    </submittedName>
</protein>
<reference evidence="1" key="1">
    <citation type="journal article" date="2007" name="Science">
        <title>Draft genome of the filarial nematode parasite Brugia malayi.</title>
        <authorList>
            <person name="Ghedin E."/>
            <person name="Wang S."/>
            <person name="Spiro D."/>
            <person name="Caler E."/>
            <person name="Zhao Q."/>
            <person name="Crabtree J."/>
            <person name="Allen J.E."/>
            <person name="Delcher A.L."/>
            <person name="Guiliano D.B."/>
            <person name="Miranda-Saavedra D."/>
            <person name="Angiuoli S.V."/>
            <person name="Creasy T."/>
            <person name="Amedeo P."/>
            <person name="Haas B."/>
            <person name="El-Sayed N.M."/>
            <person name="Wortman J.R."/>
            <person name="Feldblyum T."/>
            <person name="Tallon L."/>
            <person name="Schatz M."/>
            <person name="Shumway M."/>
            <person name="Koo H."/>
            <person name="Salzberg S.L."/>
            <person name="Schobel S."/>
            <person name="Pertea M."/>
            <person name="Pop M."/>
            <person name="White O."/>
            <person name="Barton G.J."/>
            <person name="Carlow C.K."/>
            <person name="Crawford M.J."/>
            <person name="Daub J."/>
            <person name="Dimmic M.W."/>
            <person name="Estes C.F."/>
            <person name="Foster J.M."/>
            <person name="Ganatra M."/>
            <person name="Gregory W.F."/>
            <person name="Johnson N.M."/>
            <person name="Jin J."/>
            <person name="Komuniecki R."/>
            <person name="Korf I."/>
            <person name="Kumar S."/>
            <person name="Laney S."/>
            <person name="Li B.W."/>
            <person name="Li W."/>
            <person name="Lindblom T.H."/>
            <person name="Lustigman S."/>
            <person name="Ma D."/>
            <person name="Maina C.V."/>
            <person name="Martin D.M."/>
            <person name="McCarter J.P."/>
            <person name="McReynolds L."/>
            <person name="Mitreva M."/>
            <person name="Nutman T.B."/>
            <person name="Parkinson J."/>
            <person name="Peregrin-Alvarez J.M."/>
            <person name="Poole C."/>
            <person name="Ren Q."/>
            <person name="Saunders L."/>
            <person name="Sluder A.E."/>
            <person name="Smith K."/>
            <person name="Stanke M."/>
            <person name="Unnasch T.R."/>
            <person name="Ware J."/>
            <person name="Wei A.D."/>
            <person name="Weil G."/>
            <person name="Williams D.J."/>
            <person name="Zhang Y."/>
            <person name="Williams S.A."/>
            <person name="Fraser-Liggett C."/>
            <person name="Slatko B."/>
            <person name="Blaxter M.L."/>
            <person name="Scott A.L."/>
        </authorList>
    </citation>
    <scope>NUCLEOTIDE SEQUENCE</scope>
    <source>
        <strain evidence="1">FR3</strain>
    </source>
</reference>
<dbReference type="WormBase" id="Bm8626">
    <property type="protein sequence ID" value="BM40965"/>
    <property type="gene ID" value="WBGene00228887"/>
</dbReference>
<dbReference type="AlphaFoldDB" id="A0A0J9Y8L2"/>
<evidence type="ECO:0000313" key="2">
    <source>
        <dbReference type="WormBase" id="Bm8626"/>
    </source>
</evidence>
<name>A0A0J9Y8L2_BRUMA</name>